<evidence type="ECO:0000256" key="9">
    <source>
        <dbReference type="ARBA" id="ARBA00023172"/>
    </source>
</evidence>
<dbReference type="OrthoDB" id="10072614at2759"/>
<feature type="coiled-coil region" evidence="12">
    <location>
        <begin position="838"/>
        <end position="924"/>
    </location>
</feature>
<evidence type="ECO:0000256" key="11">
    <source>
        <dbReference type="ARBA" id="ARBA00023242"/>
    </source>
</evidence>
<keyword evidence="11" id="KW-0539">Nucleus</keyword>
<feature type="compositionally biased region" description="Acidic residues" evidence="13">
    <location>
        <begin position="56"/>
        <end position="75"/>
    </location>
</feature>
<dbReference type="Pfam" id="PF02463">
    <property type="entry name" value="SMC_N"/>
    <property type="match status" value="1"/>
</dbReference>
<keyword evidence="7" id="KW-0067">ATP-binding</keyword>
<dbReference type="GO" id="GO:0003697">
    <property type="term" value="F:single-stranded DNA binding"/>
    <property type="evidence" value="ECO:0007669"/>
    <property type="project" value="TreeGrafter"/>
</dbReference>
<dbReference type="InterPro" id="IPR003395">
    <property type="entry name" value="RecF/RecN/SMC_N"/>
</dbReference>
<evidence type="ECO:0000256" key="10">
    <source>
        <dbReference type="ARBA" id="ARBA00023204"/>
    </source>
</evidence>
<evidence type="ECO:0000256" key="3">
    <source>
        <dbReference type="ARBA" id="ARBA00006793"/>
    </source>
</evidence>
<comment type="similarity">
    <text evidence="3">Belongs to the SMC family. SMC6 subfamily.</text>
</comment>
<evidence type="ECO:0000256" key="7">
    <source>
        <dbReference type="ARBA" id="ARBA00022840"/>
    </source>
</evidence>
<evidence type="ECO:0000313" key="16">
    <source>
        <dbReference type="Proteomes" id="UP000623467"/>
    </source>
</evidence>
<feature type="domain" description="RecF/RecN/SMC N-terminal" evidence="14">
    <location>
        <begin position="108"/>
        <end position="1055"/>
    </location>
</feature>
<dbReference type="Gene3D" id="3.40.50.300">
    <property type="entry name" value="P-loop containing nucleotide triphosphate hydrolases"/>
    <property type="match status" value="2"/>
</dbReference>
<keyword evidence="10" id="KW-0234">DNA repair</keyword>
<comment type="subcellular location">
    <subcellularLocation>
        <location evidence="2">Chromosome</location>
    </subcellularLocation>
    <subcellularLocation>
        <location evidence="1">Nucleus</location>
    </subcellularLocation>
</comment>
<keyword evidence="15" id="KW-0378">Hydrolase</keyword>
<dbReference type="GO" id="GO:0016787">
    <property type="term" value="F:hydrolase activity"/>
    <property type="evidence" value="ECO:0007669"/>
    <property type="project" value="UniProtKB-KW"/>
</dbReference>
<dbReference type="PANTHER" id="PTHR19306:SF6">
    <property type="entry name" value="STRUCTURAL MAINTENANCE OF CHROMOSOMES PROTEIN 6"/>
    <property type="match status" value="1"/>
</dbReference>
<dbReference type="GO" id="GO:0000724">
    <property type="term" value="P:double-strand break repair via homologous recombination"/>
    <property type="evidence" value="ECO:0007669"/>
    <property type="project" value="TreeGrafter"/>
</dbReference>
<comment type="caution">
    <text evidence="15">The sequence shown here is derived from an EMBL/GenBank/DDBJ whole genome shotgun (WGS) entry which is preliminary data.</text>
</comment>
<reference evidence="15" key="1">
    <citation type="submission" date="2020-05" db="EMBL/GenBank/DDBJ databases">
        <title>Mycena genomes resolve the evolution of fungal bioluminescence.</title>
        <authorList>
            <person name="Tsai I.J."/>
        </authorList>
    </citation>
    <scope>NUCLEOTIDE SEQUENCE</scope>
    <source>
        <strain evidence="15">160909Yilan</strain>
    </source>
</reference>
<dbReference type="GO" id="GO:0035861">
    <property type="term" value="C:site of double-strand break"/>
    <property type="evidence" value="ECO:0007669"/>
    <property type="project" value="TreeGrafter"/>
</dbReference>
<dbReference type="Proteomes" id="UP000623467">
    <property type="component" value="Unassembled WGS sequence"/>
</dbReference>
<evidence type="ECO:0000256" key="5">
    <source>
        <dbReference type="ARBA" id="ARBA00022741"/>
    </source>
</evidence>
<evidence type="ECO:0000259" key="14">
    <source>
        <dbReference type="Pfam" id="PF02463"/>
    </source>
</evidence>
<evidence type="ECO:0000313" key="15">
    <source>
        <dbReference type="EMBL" id="KAF7346597.1"/>
    </source>
</evidence>
<feature type="coiled-coil region" evidence="12">
    <location>
        <begin position="669"/>
        <end position="802"/>
    </location>
</feature>
<gene>
    <name evidence="15" type="ORF">MSAN_01887900</name>
</gene>
<accession>A0A8H6XUF1</accession>
<feature type="region of interest" description="Disordered" evidence="13">
    <location>
        <begin position="1"/>
        <end position="85"/>
    </location>
</feature>
<evidence type="ECO:0000256" key="1">
    <source>
        <dbReference type="ARBA" id="ARBA00004123"/>
    </source>
</evidence>
<keyword evidence="16" id="KW-1185">Reference proteome</keyword>
<dbReference type="SUPFAM" id="SSF52540">
    <property type="entry name" value="P-loop containing nucleoside triphosphate hydrolases"/>
    <property type="match status" value="2"/>
</dbReference>
<keyword evidence="6" id="KW-0227">DNA damage</keyword>
<evidence type="ECO:0000256" key="2">
    <source>
        <dbReference type="ARBA" id="ARBA00004286"/>
    </source>
</evidence>
<name>A0A8H6XUF1_9AGAR</name>
<keyword evidence="9" id="KW-0233">DNA recombination</keyword>
<proteinExistence type="inferred from homology"/>
<feature type="region of interest" description="Disordered" evidence="13">
    <location>
        <begin position="397"/>
        <end position="417"/>
    </location>
</feature>
<dbReference type="EMBL" id="JACAZH010000019">
    <property type="protein sequence ID" value="KAF7346597.1"/>
    <property type="molecule type" value="Genomic_DNA"/>
</dbReference>
<organism evidence="15 16">
    <name type="scientific">Mycena sanguinolenta</name>
    <dbReference type="NCBI Taxonomy" id="230812"/>
    <lineage>
        <taxon>Eukaryota</taxon>
        <taxon>Fungi</taxon>
        <taxon>Dikarya</taxon>
        <taxon>Basidiomycota</taxon>
        <taxon>Agaricomycotina</taxon>
        <taxon>Agaricomycetes</taxon>
        <taxon>Agaricomycetidae</taxon>
        <taxon>Agaricales</taxon>
        <taxon>Marasmiineae</taxon>
        <taxon>Mycenaceae</taxon>
        <taxon>Mycena</taxon>
    </lineage>
</organism>
<evidence type="ECO:0000256" key="4">
    <source>
        <dbReference type="ARBA" id="ARBA00022454"/>
    </source>
</evidence>
<evidence type="ECO:0000256" key="6">
    <source>
        <dbReference type="ARBA" id="ARBA00022763"/>
    </source>
</evidence>
<keyword evidence="8 12" id="KW-0175">Coiled coil</keyword>
<evidence type="ECO:0000256" key="8">
    <source>
        <dbReference type="ARBA" id="ARBA00023054"/>
    </source>
</evidence>
<dbReference type="GO" id="GO:0005634">
    <property type="term" value="C:nucleus"/>
    <property type="evidence" value="ECO:0007669"/>
    <property type="project" value="UniProtKB-SubCell"/>
</dbReference>
<dbReference type="AlphaFoldDB" id="A0A8H6XUF1"/>
<keyword evidence="4" id="KW-0158">Chromosome</keyword>
<dbReference type="PANTHER" id="PTHR19306">
    <property type="entry name" value="STRUCTURAL MAINTENANCE OF CHROMOSOMES 5,6 SMC5, SMC6"/>
    <property type="match status" value="1"/>
</dbReference>
<feature type="compositionally biased region" description="Basic and acidic residues" evidence="13">
    <location>
        <begin position="76"/>
        <end position="85"/>
    </location>
</feature>
<protein>
    <submittedName>
        <fullName evidence="15">p-loop containing nucleoside triphosphate hydrolase protein</fullName>
    </submittedName>
</protein>
<sequence>MAKRRAAAVDSDDENTSVNGTPASKRARGADSDDDEPAPPTSSRRASKGKARRRDEDDDEDDEESDGANEANDAEEDRKFEEEHEENIRAALENRRKVQGGIAEHGIIEAIEMHQFMCHKYLTFSFGPQINFIIGHNGSGKSAVLSAITVALGGKANSTGRGNGLKSFIREGQTAAEVTISLKNQGEEAYKPKEYGKSIVITRRFTKEGNSSWKIKSKDGRVISTKKDELAAICDHMNIQVDNPMNVLTQDAARQFLSASAPTEKYKFFLRGTQLSQLSEEYDTCFANITATTKVLTQKKEAIPDLKAAYREANNRYAEASKAREQKKKKKKEMLAKVEEAAKQEKRLPKIEENIKKAEDKLAAVDDGDSIKHVASQVKTVDSQIAQYKAAIAKENERLEKDTESKRQETQAKLTGARDDVTAAEAAVKDIRDKIAALDNDSRRYREAGMAVENRQKELRKEVIDCDTAIQNCIKADQDRYAAYGNNIQGVVAKIKQTRWQGQTPLGPFGTHVRVRDNKWADLLRSQLAPLLCSFAVTDTRDIPVLKKILTESNNPNISIHKFQPDLFDYSRGEPPAEILTVLRALEASISDPHVLRIMINKASIESRVLAHRRVDAGPILAKMRSGTAWTLDNFTVTRYPEGGESSLPLNIRKFHPMLLVGGSATAQLQRWRDEKVVKEKELQDANAALRTEQEQYNAAKRQQDRLTREEQAANQALHQATSIVRNLQNEVNEETPASLAAIQEAKRETEDEREFHMKQLQELTKQLNELDETQKGHVAERDRLTAEINDFQARKEEVKVKIDKAVGQRTEHQGAINHYKGKLTEGKEAWEKAKEAVSVVEQEFENWTKQAEEYCEEVPANRTVDEVKRNLEATQAALREREKRHGASVEDMTVEMNKAREKLEKAENDLKQMTSLNKALKASLIVRLSRWQEFRRHIALRCKLVFGYHLSNRGYFGKVLFDHEKGTLQLRVKTDDQVATKGGRDKDPRSLSGGEKSFSTICLLLSLWESIGCPLRCLDEFDVFMDAVNRRISMKMMIETANTSDKKQYVLITPQDMNNVVIGPTVRVHRMTDPERGQGVLGFGQ</sequence>
<evidence type="ECO:0000256" key="12">
    <source>
        <dbReference type="SAM" id="Coils"/>
    </source>
</evidence>
<dbReference type="GO" id="GO:0003684">
    <property type="term" value="F:damaged DNA binding"/>
    <property type="evidence" value="ECO:0007669"/>
    <property type="project" value="TreeGrafter"/>
</dbReference>
<dbReference type="GO" id="GO:0005524">
    <property type="term" value="F:ATP binding"/>
    <property type="evidence" value="ECO:0007669"/>
    <property type="project" value="UniProtKB-KW"/>
</dbReference>
<dbReference type="InterPro" id="IPR027417">
    <property type="entry name" value="P-loop_NTPase"/>
</dbReference>
<dbReference type="SUPFAM" id="SSF90257">
    <property type="entry name" value="Myosin rod fragments"/>
    <property type="match status" value="1"/>
</dbReference>
<dbReference type="GO" id="GO:0030915">
    <property type="term" value="C:Smc5-Smc6 complex"/>
    <property type="evidence" value="ECO:0007669"/>
    <property type="project" value="TreeGrafter"/>
</dbReference>
<keyword evidence="5" id="KW-0547">Nucleotide-binding</keyword>
<evidence type="ECO:0000256" key="13">
    <source>
        <dbReference type="SAM" id="MobiDB-lite"/>
    </source>
</evidence>